<evidence type="ECO:0000313" key="7">
    <source>
        <dbReference type="Proteomes" id="UP000594979"/>
    </source>
</evidence>
<accession>A0A269ZCN1</accession>
<dbReference type="GO" id="GO:0015888">
    <property type="term" value="P:thiamine transport"/>
    <property type="evidence" value="ECO:0007669"/>
    <property type="project" value="TreeGrafter"/>
</dbReference>
<dbReference type="PROSITE" id="PS51257">
    <property type="entry name" value="PROKAR_LIPOPROTEIN"/>
    <property type="match status" value="1"/>
</dbReference>
<evidence type="ECO:0000313" key="5">
    <source>
        <dbReference type="EMBL" id="QPS35051.1"/>
    </source>
</evidence>
<dbReference type="GO" id="GO:0030288">
    <property type="term" value="C:outer membrane-bounded periplasmic space"/>
    <property type="evidence" value="ECO:0007669"/>
    <property type="project" value="TreeGrafter"/>
</dbReference>
<reference evidence="4 6" key="1">
    <citation type="submission" date="2017-04" db="EMBL/GenBank/DDBJ databases">
        <title>Kefir bacterial isolates.</title>
        <authorList>
            <person name="Kim Y."/>
            <person name="Blasche S."/>
            <person name="Patil K.R."/>
        </authorList>
    </citation>
    <scope>NUCLEOTIDE SEQUENCE [LARGE SCALE GENOMIC DNA]</scope>
    <source>
        <strain evidence="4 6">OG2</strain>
    </source>
</reference>
<name>A0A269ZCN1_9MICO</name>
<feature type="chain" id="PRO_5036034401" evidence="3">
    <location>
        <begin position="22"/>
        <end position="380"/>
    </location>
</feature>
<dbReference type="EMBL" id="NCWY01000007">
    <property type="protein sequence ID" value="PAK95505.1"/>
    <property type="molecule type" value="Genomic_DNA"/>
</dbReference>
<dbReference type="PANTHER" id="PTHR30006">
    <property type="entry name" value="THIAMINE-BINDING PERIPLASMIC PROTEIN-RELATED"/>
    <property type="match status" value="1"/>
</dbReference>
<proteinExistence type="predicted"/>
<evidence type="ECO:0000313" key="6">
    <source>
        <dbReference type="Proteomes" id="UP000216867"/>
    </source>
</evidence>
<evidence type="ECO:0000256" key="3">
    <source>
        <dbReference type="SAM" id="SignalP"/>
    </source>
</evidence>
<dbReference type="Pfam" id="PF13343">
    <property type="entry name" value="SBP_bac_6"/>
    <property type="match status" value="1"/>
</dbReference>
<dbReference type="Proteomes" id="UP000216867">
    <property type="component" value="Unassembled WGS sequence"/>
</dbReference>
<dbReference type="GO" id="GO:0030976">
    <property type="term" value="F:thiamine pyrophosphate binding"/>
    <property type="evidence" value="ECO:0007669"/>
    <property type="project" value="TreeGrafter"/>
</dbReference>
<dbReference type="PANTHER" id="PTHR30006:SF2">
    <property type="entry name" value="ABC TRANSPORTER SUBSTRATE-BINDING PROTEIN"/>
    <property type="match status" value="1"/>
</dbReference>
<feature type="region of interest" description="Disordered" evidence="2">
    <location>
        <begin position="91"/>
        <end position="112"/>
    </location>
</feature>
<dbReference type="KEGG" id="bcau:I6G59_07065"/>
<dbReference type="Proteomes" id="UP000594979">
    <property type="component" value="Chromosome"/>
</dbReference>
<evidence type="ECO:0000256" key="2">
    <source>
        <dbReference type="SAM" id="MobiDB-lite"/>
    </source>
</evidence>
<protein>
    <submittedName>
        <fullName evidence="5">Extracellular solute-binding protein</fullName>
    </submittedName>
    <submittedName>
        <fullName evidence="4">Iron-siderophore ABC transporter substrate-binding protein</fullName>
    </submittedName>
</protein>
<keyword evidence="1 3" id="KW-0732">Signal</keyword>
<dbReference type="SUPFAM" id="SSF53850">
    <property type="entry name" value="Periplasmic binding protein-like II"/>
    <property type="match status" value="1"/>
</dbReference>
<evidence type="ECO:0000256" key="1">
    <source>
        <dbReference type="ARBA" id="ARBA00022729"/>
    </source>
</evidence>
<evidence type="ECO:0000313" key="4">
    <source>
        <dbReference type="EMBL" id="PAK95505.1"/>
    </source>
</evidence>
<dbReference type="RefSeq" id="WP_095376117.1">
    <property type="nucleotide sequence ID" value="NZ_CP065682.1"/>
</dbReference>
<dbReference type="AlphaFoldDB" id="A0A269ZCN1"/>
<dbReference type="EMBL" id="CP065682">
    <property type="protein sequence ID" value="QPS35051.1"/>
    <property type="molecule type" value="Genomic_DNA"/>
</dbReference>
<dbReference type="GO" id="GO:0030975">
    <property type="term" value="F:thiamine binding"/>
    <property type="evidence" value="ECO:0007669"/>
    <property type="project" value="TreeGrafter"/>
</dbReference>
<feature type="signal peptide" evidence="3">
    <location>
        <begin position="1"/>
        <end position="21"/>
    </location>
</feature>
<reference evidence="5 7" key="2">
    <citation type="submission" date="2020-12" db="EMBL/GenBank/DDBJ databases">
        <title>FDA dAtabase for Regulatory Grade micrObial Sequences (FDA-ARGOS): Supporting development and validation of Infectious Disease Dx tests.</title>
        <authorList>
            <person name="Sproer C."/>
            <person name="Gronow S."/>
            <person name="Severitt S."/>
            <person name="Schroder I."/>
            <person name="Tallon L."/>
            <person name="Sadzewicz L."/>
            <person name="Zhao X."/>
            <person name="Boylan J."/>
            <person name="Ott S."/>
            <person name="Bowen H."/>
            <person name="Vavikolanu K."/>
            <person name="Mehta A."/>
            <person name="Aluvathingal J."/>
            <person name="Nadendla S."/>
            <person name="Lowell S."/>
            <person name="Myers T."/>
            <person name="Yan Y."/>
            <person name="Sichtig H."/>
        </authorList>
    </citation>
    <scope>NUCLEOTIDE SEQUENCE [LARGE SCALE GENOMIC DNA]</scope>
    <source>
        <strain evidence="5 7">FDAARGOS_902</strain>
    </source>
</reference>
<gene>
    <name evidence="4" type="ORF">B8X04_09540</name>
    <name evidence="5" type="ORF">I6G59_07065</name>
</gene>
<sequence>MSKLKLTLTAAVAAGALTVAAGCGSGGGESEESAKWRTATSVEDGGGMDALVSAAQAEGTLNVMGLYPDWANYGGLLDAFSEKYGIEINNDTSSGSSQDQINAVKNRQGQDSSLDYLDTGESFAVASTDEELLATYTPQTAGDLPEDMKSADGTWYNHLGGTVGIGCDDKAIDECPTSFADLLDPKYKGKVALPGDPTTGESGFMIVYAAALANGGSLDDIQPGIDYFAKLSDSGNLIPSEAVAGTVETGETPIVLNWDYLLLQWADNIKDKGVDFTTTIPSDGTVSSYYAASVNADAPHPAVARLWQEFVFSDEGQNLLLKGYVKPGRLEAMIDADTVNKDALGKLPEAATSEPAPQPNQKQRESQQKVLADNWAKAVG</sequence>
<dbReference type="Gene3D" id="3.40.190.10">
    <property type="entry name" value="Periplasmic binding protein-like II"/>
    <property type="match status" value="2"/>
</dbReference>
<feature type="region of interest" description="Disordered" evidence="2">
    <location>
        <begin position="344"/>
        <end position="380"/>
    </location>
</feature>
<organism evidence="4 6">
    <name type="scientific">Brevibacterium casei</name>
    <dbReference type="NCBI Taxonomy" id="33889"/>
    <lineage>
        <taxon>Bacteria</taxon>
        <taxon>Bacillati</taxon>
        <taxon>Actinomycetota</taxon>
        <taxon>Actinomycetes</taxon>
        <taxon>Micrococcales</taxon>
        <taxon>Brevibacteriaceae</taxon>
        <taxon>Brevibacterium</taxon>
    </lineage>
</organism>